<dbReference type="AlphaFoldDB" id="A0AA38P912"/>
<feature type="chain" id="PRO_5041310514" evidence="2">
    <location>
        <begin position="20"/>
        <end position="294"/>
    </location>
</feature>
<proteinExistence type="predicted"/>
<keyword evidence="2" id="KW-0732">Signal</keyword>
<evidence type="ECO:0000313" key="4">
    <source>
        <dbReference type="Proteomes" id="UP001163846"/>
    </source>
</evidence>
<reference evidence="3" key="1">
    <citation type="submission" date="2022-08" db="EMBL/GenBank/DDBJ databases">
        <authorList>
            <consortium name="DOE Joint Genome Institute"/>
            <person name="Min B."/>
            <person name="Riley R."/>
            <person name="Sierra-Patev S."/>
            <person name="Naranjo-Ortiz M."/>
            <person name="Looney B."/>
            <person name="Konkel Z."/>
            <person name="Slot J.C."/>
            <person name="Sakamoto Y."/>
            <person name="Steenwyk J.L."/>
            <person name="Rokas A."/>
            <person name="Carro J."/>
            <person name="Camarero S."/>
            <person name="Ferreira P."/>
            <person name="Molpeceres G."/>
            <person name="Ruiz-Duenas F.J."/>
            <person name="Serrano A."/>
            <person name="Henrissat B."/>
            <person name="Drula E."/>
            <person name="Hughes K.W."/>
            <person name="Mata J.L."/>
            <person name="Ishikawa N.K."/>
            <person name="Vargas-Isla R."/>
            <person name="Ushijima S."/>
            <person name="Smith C.A."/>
            <person name="Ahrendt S."/>
            <person name="Andreopoulos W."/>
            <person name="He G."/>
            <person name="Labutti K."/>
            <person name="Lipzen A."/>
            <person name="Ng V."/>
            <person name="Sandor L."/>
            <person name="Barry K."/>
            <person name="Martinez A.T."/>
            <person name="Xiao Y."/>
            <person name="Gibbons J.G."/>
            <person name="Terashima K."/>
            <person name="Hibbett D.S."/>
            <person name="Grigoriev I.V."/>
        </authorList>
    </citation>
    <scope>NUCLEOTIDE SEQUENCE</scope>
    <source>
        <strain evidence="3">TFB9207</strain>
    </source>
</reference>
<dbReference type="EMBL" id="MU806177">
    <property type="protein sequence ID" value="KAJ3838535.1"/>
    <property type="molecule type" value="Genomic_DNA"/>
</dbReference>
<evidence type="ECO:0000256" key="1">
    <source>
        <dbReference type="SAM" id="MobiDB-lite"/>
    </source>
</evidence>
<name>A0AA38P912_9AGAR</name>
<feature type="compositionally biased region" description="Basic residues" evidence="1">
    <location>
        <begin position="283"/>
        <end position="294"/>
    </location>
</feature>
<evidence type="ECO:0000256" key="2">
    <source>
        <dbReference type="SAM" id="SignalP"/>
    </source>
</evidence>
<accession>A0AA38P912</accession>
<dbReference type="Proteomes" id="UP001163846">
    <property type="component" value="Unassembled WGS sequence"/>
</dbReference>
<organism evidence="3 4">
    <name type="scientific">Lentinula raphanica</name>
    <dbReference type="NCBI Taxonomy" id="153919"/>
    <lineage>
        <taxon>Eukaryota</taxon>
        <taxon>Fungi</taxon>
        <taxon>Dikarya</taxon>
        <taxon>Basidiomycota</taxon>
        <taxon>Agaricomycotina</taxon>
        <taxon>Agaricomycetes</taxon>
        <taxon>Agaricomycetidae</taxon>
        <taxon>Agaricales</taxon>
        <taxon>Marasmiineae</taxon>
        <taxon>Omphalotaceae</taxon>
        <taxon>Lentinula</taxon>
    </lineage>
</organism>
<evidence type="ECO:0000313" key="3">
    <source>
        <dbReference type="EMBL" id="KAJ3838535.1"/>
    </source>
</evidence>
<feature type="region of interest" description="Disordered" evidence="1">
    <location>
        <begin position="269"/>
        <end position="294"/>
    </location>
</feature>
<comment type="caution">
    <text evidence="3">The sequence shown here is derived from an EMBL/GenBank/DDBJ whole genome shotgun (WGS) entry which is preliminary data.</text>
</comment>
<protein>
    <submittedName>
        <fullName evidence="3">Uncharacterized protein</fullName>
    </submittedName>
</protein>
<sequence length="294" mass="34126">MRLKITPFFYLSLLLSAFATPINTVNPPAATRILSADATSPTDTHATEEPLESPVVTEESVVVTDESFVVELILWRWKSKSREVSVETVNNLRNSAEILLPWLVPLLPHNTWEQEIPRSPERPAKHMSFHVANLTQRDTGRIPAWYTTEEEEYWLEAKLSGNTDLIDWDLLINFDKVVFDKSPTPLKPEETIKLRGFAATEDGSHDRLMKFAGFEAGKLWWMNGFNNVDFREFSLQDFKWQQNEVGIKKSRNRIWHRNNVFLFQEPTPPKKGWKQRVKEKFSRLNRTRGTRSSA</sequence>
<gene>
    <name evidence="3" type="ORF">F5878DRAFT_619264</name>
</gene>
<keyword evidence="4" id="KW-1185">Reference proteome</keyword>
<feature type="signal peptide" evidence="2">
    <location>
        <begin position="1"/>
        <end position="19"/>
    </location>
</feature>